<dbReference type="Proteomes" id="UP001596977">
    <property type="component" value="Unassembled WGS sequence"/>
</dbReference>
<dbReference type="RefSeq" id="WP_264943212.1">
    <property type="nucleotide sequence ID" value="NZ_JAPDRA010000002.1"/>
</dbReference>
<dbReference type="EMBL" id="JBHTJG010000002">
    <property type="protein sequence ID" value="MFD0945991.1"/>
    <property type="molecule type" value="Genomic_DNA"/>
</dbReference>
<keyword evidence="4" id="KW-0732">Signal</keyword>
<feature type="signal peptide" evidence="4">
    <location>
        <begin position="1"/>
        <end position="20"/>
    </location>
</feature>
<protein>
    <recommendedName>
        <fullName evidence="1">peptidylprolyl isomerase</fullName>
        <ecNumber evidence="1">5.2.1.8</ecNumber>
    </recommendedName>
</protein>
<evidence type="ECO:0000256" key="4">
    <source>
        <dbReference type="SAM" id="SignalP"/>
    </source>
</evidence>
<keyword evidence="2" id="KW-0697">Rotamase</keyword>
<evidence type="ECO:0000313" key="7">
    <source>
        <dbReference type="Proteomes" id="UP001596977"/>
    </source>
</evidence>
<dbReference type="Pfam" id="PF00160">
    <property type="entry name" value="Pro_isomerase"/>
    <property type="match status" value="1"/>
</dbReference>
<evidence type="ECO:0000313" key="6">
    <source>
        <dbReference type="EMBL" id="MFD0945991.1"/>
    </source>
</evidence>
<feature type="chain" id="PRO_5046400576" description="peptidylprolyl isomerase" evidence="4">
    <location>
        <begin position="21"/>
        <end position="200"/>
    </location>
</feature>
<comment type="caution">
    <text evidence="6">The sequence shown here is derived from an EMBL/GenBank/DDBJ whole genome shotgun (WGS) entry which is preliminary data.</text>
</comment>
<proteinExistence type="predicted"/>
<dbReference type="EC" id="5.2.1.8" evidence="1"/>
<feature type="domain" description="PPIase cyclophilin-type" evidence="5">
    <location>
        <begin position="37"/>
        <end position="198"/>
    </location>
</feature>
<dbReference type="SUPFAM" id="SSF50891">
    <property type="entry name" value="Cyclophilin-like"/>
    <property type="match status" value="1"/>
</dbReference>
<keyword evidence="7" id="KW-1185">Reference proteome</keyword>
<dbReference type="GO" id="GO:0003755">
    <property type="term" value="F:peptidyl-prolyl cis-trans isomerase activity"/>
    <property type="evidence" value="ECO:0007669"/>
    <property type="project" value="UniProtKB-EC"/>
</dbReference>
<dbReference type="PANTHER" id="PTHR43246">
    <property type="entry name" value="PEPTIDYL-PROLYL CIS-TRANS ISOMERASE CYP38, CHLOROPLASTIC"/>
    <property type="match status" value="1"/>
</dbReference>
<dbReference type="Gene3D" id="2.40.100.10">
    <property type="entry name" value="Cyclophilin-like"/>
    <property type="match status" value="1"/>
</dbReference>
<dbReference type="InterPro" id="IPR044665">
    <property type="entry name" value="E_coli_cyclophilin_A-like"/>
</dbReference>
<organism evidence="6 7">
    <name type="scientific">Sphingomonas canadensis</name>
    <dbReference type="NCBI Taxonomy" id="1219257"/>
    <lineage>
        <taxon>Bacteria</taxon>
        <taxon>Pseudomonadati</taxon>
        <taxon>Pseudomonadota</taxon>
        <taxon>Alphaproteobacteria</taxon>
        <taxon>Sphingomonadales</taxon>
        <taxon>Sphingomonadaceae</taxon>
        <taxon>Sphingomonas</taxon>
    </lineage>
</organism>
<gene>
    <name evidence="6" type="ORF">ACFQ1E_06540</name>
</gene>
<dbReference type="PROSITE" id="PS50072">
    <property type="entry name" value="CSA_PPIASE_2"/>
    <property type="match status" value="1"/>
</dbReference>
<evidence type="ECO:0000256" key="1">
    <source>
        <dbReference type="ARBA" id="ARBA00013194"/>
    </source>
</evidence>
<dbReference type="InterPro" id="IPR002130">
    <property type="entry name" value="Cyclophilin-type_PPIase_dom"/>
</dbReference>
<name>A0ABW3H3E4_9SPHN</name>
<evidence type="ECO:0000259" key="5">
    <source>
        <dbReference type="PROSITE" id="PS50072"/>
    </source>
</evidence>
<reference evidence="7" key="1">
    <citation type="journal article" date="2019" name="Int. J. Syst. Evol. Microbiol.">
        <title>The Global Catalogue of Microorganisms (GCM) 10K type strain sequencing project: providing services to taxonomists for standard genome sequencing and annotation.</title>
        <authorList>
            <consortium name="The Broad Institute Genomics Platform"/>
            <consortium name="The Broad Institute Genome Sequencing Center for Infectious Disease"/>
            <person name="Wu L."/>
            <person name="Ma J."/>
        </authorList>
    </citation>
    <scope>NUCLEOTIDE SEQUENCE [LARGE SCALE GENOMIC DNA]</scope>
    <source>
        <strain evidence="7">CCUG 62982</strain>
    </source>
</reference>
<accession>A0ABW3H3E4</accession>
<evidence type="ECO:0000256" key="3">
    <source>
        <dbReference type="ARBA" id="ARBA00023235"/>
    </source>
</evidence>
<evidence type="ECO:0000256" key="2">
    <source>
        <dbReference type="ARBA" id="ARBA00023110"/>
    </source>
</evidence>
<dbReference type="InterPro" id="IPR029000">
    <property type="entry name" value="Cyclophilin-like_dom_sf"/>
</dbReference>
<keyword evidence="3 6" id="KW-0413">Isomerase</keyword>
<sequence>MIRYLLAMLMALACAIPAAAQPPAPSPPPAPVRVAIETDAGTIVAEIFVAQAPVSAGNFLRYVDSGRLNGMSFYRAVQVEHRWGFVQFGVRANPKKVFPPIRHEPTSETGLSHLNGTLSTARLAPGTAQGDFTIMVGDQLYMDADPARAEEKEGYAAFGRVVEGMEVVHAILDGPKSPTGYFKNEELITPVKIIRARRLP</sequence>